<name>A0A834KYK3_ORYME</name>
<reference evidence="1" key="1">
    <citation type="journal article" name="BMC Genomics">
        <title>Long-read sequencing and de novo genome assembly of marine medaka (Oryzias melastigma).</title>
        <authorList>
            <person name="Liang P."/>
            <person name="Saqib H.S.A."/>
            <person name="Ni X."/>
            <person name="Shen Y."/>
        </authorList>
    </citation>
    <scope>NUCLEOTIDE SEQUENCE</scope>
    <source>
        <strain evidence="1">Bigg-433</strain>
    </source>
</reference>
<organism evidence="1 2">
    <name type="scientific">Oryzias melastigma</name>
    <name type="common">Marine medaka</name>
    <dbReference type="NCBI Taxonomy" id="30732"/>
    <lineage>
        <taxon>Eukaryota</taxon>
        <taxon>Metazoa</taxon>
        <taxon>Chordata</taxon>
        <taxon>Craniata</taxon>
        <taxon>Vertebrata</taxon>
        <taxon>Euteleostomi</taxon>
        <taxon>Actinopterygii</taxon>
        <taxon>Neopterygii</taxon>
        <taxon>Teleostei</taxon>
        <taxon>Neoteleostei</taxon>
        <taxon>Acanthomorphata</taxon>
        <taxon>Ovalentaria</taxon>
        <taxon>Atherinomorphae</taxon>
        <taxon>Beloniformes</taxon>
        <taxon>Adrianichthyidae</taxon>
        <taxon>Oryziinae</taxon>
        <taxon>Oryzias</taxon>
    </lineage>
</organism>
<dbReference type="AlphaFoldDB" id="A0A834KYK3"/>
<evidence type="ECO:0000313" key="1">
    <source>
        <dbReference type="EMBL" id="KAF6735655.1"/>
    </source>
</evidence>
<accession>A0A834KYK3</accession>
<evidence type="ECO:0000313" key="2">
    <source>
        <dbReference type="Proteomes" id="UP000646548"/>
    </source>
</evidence>
<proteinExistence type="predicted"/>
<comment type="caution">
    <text evidence="1">The sequence shown here is derived from an EMBL/GenBank/DDBJ whole genome shotgun (WGS) entry which is preliminary data.</text>
</comment>
<gene>
    <name evidence="1" type="ORF">FQA47_019026</name>
</gene>
<protein>
    <submittedName>
        <fullName evidence="1">Uncharacterized protein</fullName>
    </submittedName>
</protein>
<sequence length="110" mass="12741">MKLYTKFEQVHKFITHTNTAVTVTTQPVFKVTVLHFKTNPFVSTQSGFVLISSSIYPFLFLHIRHTFTIFSFLVSGYHLFISTNPLKYELALKVQNSTAGLHMQQFLHFI</sequence>
<dbReference type="EMBL" id="WKFB01000102">
    <property type="protein sequence ID" value="KAF6735655.1"/>
    <property type="molecule type" value="Genomic_DNA"/>
</dbReference>
<dbReference type="Proteomes" id="UP000646548">
    <property type="component" value="Unassembled WGS sequence"/>
</dbReference>